<sequence>MSMVFLQRLPESGLPEFRKRMQTAFSIAIIEKYGSIGDEPIPPDKDINENYYSKGAESFNMLSGGQKVGGVIVTINRVTNHNHLDFFFIDPEFHSKGLGLAAWRAIEAQYPETEIWATGTPYFEQRNIHFYVNKCGFKITKFYCKHHPDPHEALCDDGQLVGMEDGFFVFEKAMKQRNTKQSTPCGNDTSEAKL</sequence>
<dbReference type="GO" id="GO:0016747">
    <property type="term" value="F:acyltransferase activity, transferring groups other than amino-acyl groups"/>
    <property type="evidence" value="ECO:0007669"/>
    <property type="project" value="InterPro"/>
</dbReference>
<feature type="domain" description="N-acetyltransferase" evidence="1">
    <location>
        <begin position="4"/>
        <end position="156"/>
    </location>
</feature>
<dbReference type="AlphaFoldDB" id="A0A645G1M7"/>
<dbReference type="InterPro" id="IPR000182">
    <property type="entry name" value="GNAT_dom"/>
</dbReference>
<evidence type="ECO:0000259" key="1">
    <source>
        <dbReference type="PROSITE" id="PS51186"/>
    </source>
</evidence>
<organism evidence="2">
    <name type="scientific">bioreactor metagenome</name>
    <dbReference type="NCBI Taxonomy" id="1076179"/>
    <lineage>
        <taxon>unclassified sequences</taxon>
        <taxon>metagenomes</taxon>
        <taxon>ecological metagenomes</taxon>
    </lineage>
</organism>
<name>A0A645G1M7_9ZZZZ</name>
<dbReference type="Gene3D" id="3.40.630.30">
    <property type="match status" value="1"/>
</dbReference>
<dbReference type="CDD" id="cd04301">
    <property type="entry name" value="NAT_SF"/>
    <property type="match status" value="1"/>
</dbReference>
<evidence type="ECO:0000313" key="2">
    <source>
        <dbReference type="EMBL" id="MPN18103.1"/>
    </source>
</evidence>
<dbReference type="InterPro" id="IPR016181">
    <property type="entry name" value="Acyl_CoA_acyltransferase"/>
</dbReference>
<reference evidence="2" key="1">
    <citation type="submission" date="2019-08" db="EMBL/GenBank/DDBJ databases">
        <authorList>
            <person name="Kucharzyk K."/>
            <person name="Murdoch R.W."/>
            <person name="Higgins S."/>
            <person name="Loffler F."/>
        </authorList>
    </citation>
    <scope>NUCLEOTIDE SEQUENCE</scope>
</reference>
<dbReference type="EMBL" id="VSSQ01065357">
    <property type="protein sequence ID" value="MPN18103.1"/>
    <property type="molecule type" value="Genomic_DNA"/>
</dbReference>
<dbReference type="SUPFAM" id="SSF55729">
    <property type="entry name" value="Acyl-CoA N-acyltransferases (Nat)"/>
    <property type="match status" value="1"/>
</dbReference>
<dbReference type="Pfam" id="PF00583">
    <property type="entry name" value="Acetyltransf_1"/>
    <property type="match status" value="1"/>
</dbReference>
<dbReference type="PROSITE" id="PS51186">
    <property type="entry name" value="GNAT"/>
    <property type="match status" value="1"/>
</dbReference>
<accession>A0A645G1M7</accession>
<proteinExistence type="predicted"/>
<protein>
    <recommendedName>
        <fullName evidence="1">N-acetyltransferase domain-containing protein</fullName>
    </recommendedName>
</protein>
<gene>
    <name evidence="2" type="ORF">SDC9_165461</name>
</gene>
<comment type="caution">
    <text evidence="2">The sequence shown here is derived from an EMBL/GenBank/DDBJ whole genome shotgun (WGS) entry which is preliminary data.</text>
</comment>